<sequence length="266" mass="28314">MSPSGQAAGPQALPLLVPTSGAVLVGSFELRLGTRFDWHLHPVHQLAWAATGVLAVTTPDGTWVLPTNRALWLPAGIGHSTAAIGSAVMRSLYLDPAVCPPGWATRWSRPTVVAASPLLRELIPYLGQEALAPQARARAEAVVFDLLEPLPVTTLAVPSPRDPRTRAIAVALAADPADPRTLRDWGRQVGASERTLARLFRAETGLPFGRWRTQLRIQAALPLLAHGSAVSAVARRIGYESVSAFVAAFRAAVGLPPGQYFGRVTE</sequence>
<dbReference type="PANTHER" id="PTHR11019:SF199">
    <property type="entry name" value="HTH-TYPE TRANSCRIPTIONAL REGULATOR NIMR"/>
    <property type="match status" value="1"/>
</dbReference>
<dbReference type="EMBL" id="JACHMH010000001">
    <property type="protein sequence ID" value="MBB4677723.1"/>
    <property type="molecule type" value="Genomic_DNA"/>
</dbReference>
<dbReference type="AlphaFoldDB" id="A0A7W7FUR6"/>
<keyword evidence="9" id="KW-1185">Reference proteome</keyword>
<dbReference type="Proteomes" id="UP000533598">
    <property type="component" value="Unassembled WGS sequence"/>
</dbReference>
<keyword evidence="8" id="KW-0223">Dioxygenase</keyword>
<dbReference type="RefSeq" id="WP_185003636.1">
    <property type="nucleotide sequence ID" value="NZ_BAAAUI010000083.1"/>
</dbReference>
<evidence type="ECO:0000256" key="3">
    <source>
        <dbReference type="ARBA" id="ARBA00023125"/>
    </source>
</evidence>
<dbReference type="InterPro" id="IPR009057">
    <property type="entry name" value="Homeodomain-like_sf"/>
</dbReference>
<evidence type="ECO:0000256" key="5">
    <source>
        <dbReference type="ARBA" id="ARBA00074140"/>
    </source>
</evidence>
<keyword evidence="3 8" id="KW-0238">DNA-binding</keyword>
<dbReference type="PROSITE" id="PS00041">
    <property type="entry name" value="HTH_ARAC_FAMILY_1"/>
    <property type="match status" value="1"/>
</dbReference>
<evidence type="ECO:0000259" key="7">
    <source>
        <dbReference type="PROSITE" id="PS01124"/>
    </source>
</evidence>
<comment type="caution">
    <text evidence="8">The sequence shown here is derived from an EMBL/GenBank/DDBJ whole genome shotgun (WGS) entry which is preliminary data.</text>
</comment>
<protein>
    <recommendedName>
        <fullName evidence="5">HTH-type transcriptional regulator RipA</fullName>
    </recommendedName>
    <alternativeName>
        <fullName evidence="6">Repressor of iron proteins A</fullName>
    </alternativeName>
</protein>
<feature type="domain" description="HTH araC/xylS-type" evidence="7">
    <location>
        <begin position="166"/>
        <end position="263"/>
    </location>
</feature>
<dbReference type="SUPFAM" id="SSF46689">
    <property type="entry name" value="Homeodomain-like"/>
    <property type="match status" value="1"/>
</dbReference>
<dbReference type="GO" id="GO:0043565">
    <property type="term" value="F:sequence-specific DNA binding"/>
    <property type="evidence" value="ECO:0007669"/>
    <property type="project" value="InterPro"/>
</dbReference>
<evidence type="ECO:0000256" key="4">
    <source>
        <dbReference type="ARBA" id="ARBA00023163"/>
    </source>
</evidence>
<evidence type="ECO:0000256" key="1">
    <source>
        <dbReference type="ARBA" id="ARBA00022491"/>
    </source>
</evidence>
<keyword evidence="2" id="KW-0805">Transcription regulation</keyword>
<dbReference type="PROSITE" id="PS01124">
    <property type="entry name" value="HTH_ARAC_FAMILY_2"/>
    <property type="match status" value="1"/>
</dbReference>
<dbReference type="Pfam" id="PF02311">
    <property type="entry name" value="AraC_binding"/>
    <property type="match status" value="1"/>
</dbReference>
<gene>
    <name evidence="8" type="ORF">HNR67_003841</name>
</gene>
<dbReference type="Gene3D" id="2.60.120.10">
    <property type="entry name" value="Jelly Rolls"/>
    <property type="match status" value="1"/>
</dbReference>
<dbReference type="Pfam" id="PF12833">
    <property type="entry name" value="HTH_18"/>
    <property type="match status" value="1"/>
</dbReference>
<proteinExistence type="predicted"/>
<dbReference type="InterPro" id="IPR014710">
    <property type="entry name" value="RmlC-like_jellyroll"/>
</dbReference>
<dbReference type="Gene3D" id="1.10.10.60">
    <property type="entry name" value="Homeodomain-like"/>
    <property type="match status" value="1"/>
</dbReference>
<dbReference type="SMART" id="SM00342">
    <property type="entry name" value="HTH_ARAC"/>
    <property type="match status" value="1"/>
</dbReference>
<dbReference type="InterPro" id="IPR018060">
    <property type="entry name" value="HTH_AraC"/>
</dbReference>
<dbReference type="PANTHER" id="PTHR11019">
    <property type="entry name" value="HTH-TYPE TRANSCRIPTIONAL REGULATOR NIMR"/>
    <property type="match status" value="1"/>
</dbReference>
<reference evidence="8 9" key="1">
    <citation type="submission" date="2020-08" db="EMBL/GenBank/DDBJ databases">
        <title>Sequencing the genomes of 1000 actinobacteria strains.</title>
        <authorList>
            <person name="Klenk H.-P."/>
        </authorList>
    </citation>
    <scope>NUCLEOTIDE SEQUENCE [LARGE SCALE GENOMIC DNA]</scope>
    <source>
        <strain evidence="8 9">DSM 44230</strain>
    </source>
</reference>
<evidence type="ECO:0000313" key="8">
    <source>
        <dbReference type="EMBL" id="MBB4677723.1"/>
    </source>
</evidence>
<keyword evidence="1" id="KW-0678">Repressor</keyword>
<accession>A0A7W7FUR6</accession>
<keyword evidence="8" id="KW-0560">Oxidoreductase</keyword>
<organism evidence="8 9">
    <name type="scientific">Crossiella cryophila</name>
    <dbReference type="NCBI Taxonomy" id="43355"/>
    <lineage>
        <taxon>Bacteria</taxon>
        <taxon>Bacillati</taxon>
        <taxon>Actinomycetota</taxon>
        <taxon>Actinomycetes</taxon>
        <taxon>Pseudonocardiales</taxon>
        <taxon>Pseudonocardiaceae</taxon>
        <taxon>Crossiella</taxon>
    </lineage>
</organism>
<evidence type="ECO:0000313" key="9">
    <source>
        <dbReference type="Proteomes" id="UP000533598"/>
    </source>
</evidence>
<dbReference type="SUPFAM" id="SSF51182">
    <property type="entry name" value="RmlC-like cupins"/>
    <property type="match status" value="1"/>
</dbReference>
<dbReference type="GO" id="GO:0003700">
    <property type="term" value="F:DNA-binding transcription factor activity"/>
    <property type="evidence" value="ECO:0007669"/>
    <property type="project" value="InterPro"/>
</dbReference>
<name>A0A7W7FUR6_9PSEU</name>
<evidence type="ECO:0000256" key="6">
    <source>
        <dbReference type="ARBA" id="ARBA00079449"/>
    </source>
</evidence>
<dbReference type="CDD" id="cd06124">
    <property type="entry name" value="cupin_NimR-like_N"/>
    <property type="match status" value="1"/>
</dbReference>
<dbReference type="GO" id="GO:0051213">
    <property type="term" value="F:dioxygenase activity"/>
    <property type="evidence" value="ECO:0007669"/>
    <property type="project" value="UniProtKB-KW"/>
</dbReference>
<keyword evidence="4" id="KW-0804">Transcription</keyword>
<dbReference type="InterPro" id="IPR011051">
    <property type="entry name" value="RmlC_Cupin_sf"/>
</dbReference>
<evidence type="ECO:0000256" key="2">
    <source>
        <dbReference type="ARBA" id="ARBA00023015"/>
    </source>
</evidence>
<dbReference type="FunFam" id="1.10.10.60:FF:000132">
    <property type="entry name" value="AraC family transcriptional regulator"/>
    <property type="match status" value="1"/>
</dbReference>
<dbReference type="InterPro" id="IPR003313">
    <property type="entry name" value="AraC-bd"/>
</dbReference>
<dbReference type="InterPro" id="IPR018062">
    <property type="entry name" value="HTH_AraC-typ_CS"/>
</dbReference>